<comment type="pathway">
    <text evidence="1">Protein modification; protein glycosylation.</text>
</comment>
<protein>
    <recommendedName>
        <fullName evidence="3">protein O-GlcNAc transferase</fullName>
        <ecNumber evidence="3">2.4.1.255</ecNumber>
    </recommendedName>
</protein>
<evidence type="ECO:0000256" key="6">
    <source>
        <dbReference type="ARBA" id="ARBA00022737"/>
    </source>
</evidence>
<feature type="repeat" description="TPR" evidence="8">
    <location>
        <begin position="141"/>
        <end position="174"/>
    </location>
</feature>
<dbReference type="InterPro" id="IPR029489">
    <property type="entry name" value="OGT/SEC/SPY_C"/>
</dbReference>
<evidence type="ECO:0000313" key="11">
    <source>
        <dbReference type="Proteomes" id="UP000231019"/>
    </source>
</evidence>
<proteinExistence type="inferred from homology"/>
<evidence type="ECO:0000256" key="8">
    <source>
        <dbReference type="PROSITE-ProRule" id="PRU00339"/>
    </source>
</evidence>
<dbReference type="Pfam" id="PF13181">
    <property type="entry name" value="TPR_8"/>
    <property type="match status" value="2"/>
</dbReference>
<dbReference type="InterPro" id="IPR019734">
    <property type="entry name" value="TPR_rpt"/>
</dbReference>
<dbReference type="GO" id="GO:0006493">
    <property type="term" value="P:protein O-linked glycosylation"/>
    <property type="evidence" value="ECO:0007669"/>
    <property type="project" value="InterPro"/>
</dbReference>
<keyword evidence="6" id="KW-0677">Repeat</keyword>
<reference evidence="10 11" key="1">
    <citation type="submission" date="2017-09" db="EMBL/GenBank/DDBJ databases">
        <title>Depth-based differentiation of microbial function through sediment-hosted aquifers and enrichment of novel symbionts in the deep terrestrial subsurface.</title>
        <authorList>
            <person name="Probst A.J."/>
            <person name="Ladd B."/>
            <person name="Jarett J.K."/>
            <person name="Geller-Mcgrath D.E."/>
            <person name="Sieber C.M."/>
            <person name="Emerson J.B."/>
            <person name="Anantharaman K."/>
            <person name="Thomas B.C."/>
            <person name="Malmstrom R."/>
            <person name="Stieglmeier M."/>
            <person name="Klingl A."/>
            <person name="Woyke T."/>
            <person name="Ryan C.M."/>
            <person name="Banfield J.F."/>
        </authorList>
    </citation>
    <scope>NUCLEOTIDE SEQUENCE [LARGE SCALE GENOMIC DNA]</scope>
    <source>
        <strain evidence="10">CG17_big_fil_post_rev_8_21_14_2_50_48_46</strain>
    </source>
</reference>
<name>A0A2M7FYK7_9BACT</name>
<dbReference type="SUPFAM" id="SSF53756">
    <property type="entry name" value="UDP-Glycosyltransferase/glycogen phosphorylase"/>
    <property type="match status" value="1"/>
</dbReference>
<evidence type="ECO:0000256" key="4">
    <source>
        <dbReference type="ARBA" id="ARBA00022676"/>
    </source>
</evidence>
<comment type="similarity">
    <text evidence="2">Belongs to the glycosyltransferase 41 family. O-GlcNAc transferase subfamily.</text>
</comment>
<dbReference type="Gene3D" id="3.40.50.2000">
    <property type="entry name" value="Glycogen Phosphorylase B"/>
    <property type="match status" value="1"/>
</dbReference>
<dbReference type="SUPFAM" id="SSF48452">
    <property type="entry name" value="TPR-like"/>
    <property type="match status" value="1"/>
</dbReference>
<dbReference type="Pfam" id="PF13844">
    <property type="entry name" value="Glyco_transf_41"/>
    <property type="match status" value="1"/>
</dbReference>
<keyword evidence="7 8" id="KW-0802">TPR repeat</keyword>
<dbReference type="EMBL" id="PFFQ01000064">
    <property type="protein sequence ID" value="PIW14126.1"/>
    <property type="molecule type" value="Genomic_DNA"/>
</dbReference>
<keyword evidence="4" id="KW-0328">Glycosyltransferase</keyword>
<dbReference type="AlphaFoldDB" id="A0A2M7FYK7"/>
<dbReference type="PROSITE" id="PS50293">
    <property type="entry name" value="TPR_REGION"/>
    <property type="match status" value="1"/>
</dbReference>
<dbReference type="GO" id="GO:0097363">
    <property type="term" value="F:protein O-acetylglucosaminyltransferase activity"/>
    <property type="evidence" value="ECO:0007669"/>
    <property type="project" value="UniProtKB-EC"/>
</dbReference>
<dbReference type="PANTHER" id="PTHR44366:SF1">
    <property type="entry name" value="UDP-N-ACETYLGLUCOSAMINE--PEPTIDE N-ACETYLGLUCOSAMINYLTRANSFERASE 110 KDA SUBUNIT"/>
    <property type="match status" value="1"/>
</dbReference>
<evidence type="ECO:0000313" key="10">
    <source>
        <dbReference type="EMBL" id="PIW14126.1"/>
    </source>
</evidence>
<dbReference type="PANTHER" id="PTHR44366">
    <property type="entry name" value="UDP-N-ACETYLGLUCOSAMINE--PEPTIDE N-ACETYLGLUCOSAMINYLTRANSFERASE 110 KDA SUBUNIT"/>
    <property type="match status" value="1"/>
</dbReference>
<evidence type="ECO:0000256" key="5">
    <source>
        <dbReference type="ARBA" id="ARBA00022679"/>
    </source>
</evidence>
<dbReference type="InterPro" id="IPR037919">
    <property type="entry name" value="OGT"/>
</dbReference>
<comment type="caution">
    <text evidence="10">The sequence shown here is derived from an EMBL/GenBank/DDBJ whole genome shotgun (WGS) entry which is preliminary data.</text>
</comment>
<evidence type="ECO:0000259" key="9">
    <source>
        <dbReference type="Pfam" id="PF13844"/>
    </source>
</evidence>
<dbReference type="Gene3D" id="3.40.50.11380">
    <property type="match status" value="1"/>
</dbReference>
<evidence type="ECO:0000256" key="2">
    <source>
        <dbReference type="ARBA" id="ARBA00005386"/>
    </source>
</evidence>
<dbReference type="InterPro" id="IPR011990">
    <property type="entry name" value="TPR-like_helical_dom_sf"/>
</dbReference>
<dbReference type="Gene3D" id="1.25.40.10">
    <property type="entry name" value="Tetratricopeptide repeat domain"/>
    <property type="match status" value="2"/>
</dbReference>
<dbReference type="PROSITE" id="PS50005">
    <property type="entry name" value="TPR"/>
    <property type="match status" value="3"/>
</dbReference>
<feature type="repeat" description="TPR" evidence="8">
    <location>
        <begin position="107"/>
        <end position="140"/>
    </location>
</feature>
<sequence length="702" mass="80272">MQEELEHFEEAQQLHAEGQWGLAALHYQMALELAPDFSEARYQLGLLHKAQHEPEQAILCFKEVLDHNPLFAAAYFQLGQIYQSYYGAFEEALHYYRKTQQLDMQYAEAYYCAGMLQKELGQFAQASQSFLKFVQFQPDRADVYTQLGELMTYLQQPLKASQYYSKALEIDPENTQALMPWLHLKIGQDPHKMMAFLIEIATSYPHLRSQIACQVGRLMEGIDDTDEAQKCYQMALEDPELPDREAWQLKEALLLSLFPKDKASQEAQIEKLKHSLQTFEADPHFLAENKIHEDFSNAESYFLSWHALLQLAYTAHDPRVPREQLARLLQKCLPPLPGQPRQSLRPDKRRVGFVLYESGAVHKFLIGILQRLSDPELEIFIFMSEYGSAYFSPMLQTRDFEQILLSNQVPEALQQILEADLDILFFSEPNTTHMNQTLLAAYRLAPIQVTSWLSSGTTGQPHMDYFLSSHLLERAENPQDLYSEQLVLNQTIPTFFARPEKPTPWPRSDYGLPAEGRLYLCPHVMSKLQPDFDAILAGILKQDPEGQLVLVTNPDLPANRDALLLRFEAEMPEQLPRIWFLPKLNPADFLSLLLLGEVMLDPLYFGGGTTSYEALALGLPVVTLPGERLHGRITQACYLKMGITECIVSSPEAYIATAVKIATDAEYNQALREKILQKSGLIFEEALAVREMENFLRTVQIR</sequence>
<dbReference type="Proteomes" id="UP000231019">
    <property type="component" value="Unassembled WGS sequence"/>
</dbReference>
<evidence type="ECO:0000256" key="3">
    <source>
        <dbReference type="ARBA" id="ARBA00011970"/>
    </source>
</evidence>
<keyword evidence="5" id="KW-0808">Transferase</keyword>
<feature type="repeat" description="TPR" evidence="8">
    <location>
        <begin position="38"/>
        <end position="71"/>
    </location>
</feature>
<evidence type="ECO:0000256" key="1">
    <source>
        <dbReference type="ARBA" id="ARBA00004922"/>
    </source>
</evidence>
<dbReference type="EC" id="2.4.1.255" evidence="3"/>
<gene>
    <name evidence="10" type="ORF">COW36_23035</name>
</gene>
<feature type="domain" description="O-GlcNAc transferase C-terminal" evidence="9">
    <location>
        <begin position="507"/>
        <end position="678"/>
    </location>
</feature>
<dbReference type="SMART" id="SM00028">
    <property type="entry name" value="TPR"/>
    <property type="match status" value="5"/>
</dbReference>
<accession>A0A2M7FYK7</accession>
<organism evidence="10 11">
    <name type="scientific">bacterium (Candidatus Blackallbacteria) CG17_big_fil_post_rev_8_21_14_2_50_48_46</name>
    <dbReference type="NCBI Taxonomy" id="2014261"/>
    <lineage>
        <taxon>Bacteria</taxon>
        <taxon>Candidatus Blackallbacteria</taxon>
    </lineage>
</organism>
<evidence type="ECO:0000256" key="7">
    <source>
        <dbReference type="ARBA" id="ARBA00022803"/>
    </source>
</evidence>